<dbReference type="RefSeq" id="XP_016630029.1">
    <property type="nucleotide sequence ID" value="XM_016778658.1"/>
</dbReference>
<name>A0A0D2IFS1_9EURO</name>
<dbReference type="Proteomes" id="UP000053411">
    <property type="component" value="Unassembled WGS sequence"/>
</dbReference>
<dbReference type="VEuPathDB" id="FungiDB:Z520_08161"/>
<dbReference type="OrthoDB" id="10443008at2759"/>
<protein>
    <submittedName>
        <fullName evidence="1">Uncharacterized protein</fullName>
    </submittedName>
</protein>
<sequence>MAAAPSTRLADDKSTHKSMAVSCTGVDDAGAAGVGGADFATAGVASALLRFTNSPPQSDPWHPQRADPRHLNHLIAEVDGILSAIKEPGARY</sequence>
<keyword evidence="2" id="KW-1185">Reference proteome</keyword>
<organism evidence="1 2">
    <name type="scientific">Fonsecaea multimorphosa CBS 102226</name>
    <dbReference type="NCBI Taxonomy" id="1442371"/>
    <lineage>
        <taxon>Eukaryota</taxon>
        <taxon>Fungi</taxon>
        <taxon>Dikarya</taxon>
        <taxon>Ascomycota</taxon>
        <taxon>Pezizomycotina</taxon>
        <taxon>Eurotiomycetes</taxon>
        <taxon>Chaetothyriomycetidae</taxon>
        <taxon>Chaetothyriales</taxon>
        <taxon>Herpotrichiellaceae</taxon>
        <taxon>Fonsecaea</taxon>
    </lineage>
</organism>
<gene>
    <name evidence="1" type="ORF">Z520_08161</name>
</gene>
<dbReference type="AlphaFoldDB" id="A0A0D2IFS1"/>
<proteinExistence type="predicted"/>
<accession>A0A0D2IFS1</accession>
<evidence type="ECO:0000313" key="2">
    <source>
        <dbReference type="Proteomes" id="UP000053411"/>
    </source>
</evidence>
<evidence type="ECO:0000313" key="1">
    <source>
        <dbReference type="EMBL" id="KIX95906.1"/>
    </source>
</evidence>
<reference evidence="1 2" key="1">
    <citation type="submission" date="2015-01" db="EMBL/GenBank/DDBJ databases">
        <title>The Genome Sequence of Fonsecaea multimorphosa CBS 102226.</title>
        <authorList>
            <consortium name="The Broad Institute Genomics Platform"/>
            <person name="Cuomo C."/>
            <person name="de Hoog S."/>
            <person name="Gorbushina A."/>
            <person name="Stielow B."/>
            <person name="Teixiera M."/>
            <person name="Abouelleil A."/>
            <person name="Chapman S.B."/>
            <person name="Priest M."/>
            <person name="Young S.K."/>
            <person name="Wortman J."/>
            <person name="Nusbaum C."/>
            <person name="Birren B."/>
        </authorList>
    </citation>
    <scope>NUCLEOTIDE SEQUENCE [LARGE SCALE GENOMIC DNA]</scope>
    <source>
        <strain evidence="1 2">CBS 102226</strain>
    </source>
</reference>
<dbReference type="EMBL" id="KN848079">
    <property type="protein sequence ID" value="KIX95906.1"/>
    <property type="molecule type" value="Genomic_DNA"/>
</dbReference>
<dbReference type="GeneID" id="27713907"/>